<reference evidence="1 2" key="1">
    <citation type="submission" date="2016-10" db="EMBL/GenBank/DDBJ databases">
        <authorList>
            <person name="de Groot N.N."/>
        </authorList>
    </citation>
    <scope>NUCLEOTIDE SEQUENCE [LARGE SCALE GENOMIC DNA]</scope>
    <source>
        <strain evidence="1 2">DSM 29433</strain>
    </source>
</reference>
<name>A0A1I6MX66_9RHOB</name>
<dbReference type="AlphaFoldDB" id="A0A1I6MX66"/>
<accession>A0A1I6MX66</accession>
<protein>
    <submittedName>
        <fullName evidence="1">Uncharacterized protein</fullName>
    </submittedName>
</protein>
<dbReference type="Proteomes" id="UP000198926">
    <property type="component" value="Unassembled WGS sequence"/>
</dbReference>
<evidence type="ECO:0000313" key="1">
    <source>
        <dbReference type="EMBL" id="SFS20305.1"/>
    </source>
</evidence>
<evidence type="ECO:0000313" key="2">
    <source>
        <dbReference type="Proteomes" id="UP000198926"/>
    </source>
</evidence>
<dbReference type="EMBL" id="FOZM01000002">
    <property type="protein sequence ID" value="SFS20305.1"/>
    <property type="molecule type" value="Genomic_DNA"/>
</dbReference>
<organism evidence="1 2">
    <name type="scientific">Yoonia litorea</name>
    <dbReference type="NCBI Taxonomy" id="1123755"/>
    <lineage>
        <taxon>Bacteria</taxon>
        <taxon>Pseudomonadati</taxon>
        <taxon>Pseudomonadota</taxon>
        <taxon>Alphaproteobacteria</taxon>
        <taxon>Rhodobacterales</taxon>
        <taxon>Paracoccaceae</taxon>
        <taxon>Yoonia</taxon>
    </lineage>
</organism>
<sequence>MHPPFFHVDHKVDPPIRPAGADGILRRSHPAVLDLRVQSHLFAPVPMSAPELPEKVFADPPTSIQLRVVPAPRPTLRDRFGRLLIRLGQRIIFENHARRI</sequence>
<dbReference type="STRING" id="1123755.SAMN05444714_2574"/>
<gene>
    <name evidence="1" type="ORF">SAMN05444714_2574</name>
</gene>
<keyword evidence="2" id="KW-1185">Reference proteome</keyword>
<proteinExistence type="predicted"/>